<dbReference type="Gene3D" id="3.90.1570.10">
    <property type="entry name" value="tt1808, chain A"/>
    <property type="match status" value="1"/>
</dbReference>
<dbReference type="GeneID" id="85016389"/>
<dbReference type="PANTHER" id="PTHR36558:SF1">
    <property type="entry name" value="RESTRICTION ENDONUCLEASE DOMAIN-CONTAINING PROTEIN-RELATED"/>
    <property type="match status" value="1"/>
</dbReference>
<evidence type="ECO:0000259" key="1">
    <source>
        <dbReference type="Pfam" id="PF05685"/>
    </source>
</evidence>
<keyword evidence="2" id="KW-0540">Nuclease</keyword>
<dbReference type="PANTHER" id="PTHR36558">
    <property type="entry name" value="GLR1098 PROTEIN"/>
    <property type="match status" value="1"/>
</dbReference>
<dbReference type="AlphaFoldDB" id="A0A1H2TS61"/>
<dbReference type="GO" id="GO:0004519">
    <property type="term" value="F:endonuclease activity"/>
    <property type="evidence" value="ECO:0007669"/>
    <property type="project" value="UniProtKB-KW"/>
</dbReference>
<proteinExistence type="predicted"/>
<feature type="domain" description="Putative restriction endonuclease" evidence="1">
    <location>
        <begin position="19"/>
        <end position="183"/>
    </location>
</feature>
<dbReference type="InterPro" id="IPR008538">
    <property type="entry name" value="Uma2"/>
</dbReference>
<keyword evidence="2" id="KW-0255">Endonuclease</keyword>
<evidence type="ECO:0000313" key="2">
    <source>
        <dbReference type="EMBL" id="SDW46665.1"/>
    </source>
</evidence>
<name>A0A1H2TS61_9FLAO</name>
<protein>
    <submittedName>
        <fullName evidence="2">Endonuclease, Uma2 family (Restriction endonuclease fold)</fullName>
    </submittedName>
</protein>
<dbReference type="CDD" id="cd06260">
    <property type="entry name" value="DUF820-like"/>
    <property type="match status" value="1"/>
</dbReference>
<dbReference type="RefSeq" id="WP_016420122.1">
    <property type="nucleotide sequence ID" value="NZ_FNND01000002.1"/>
</dbReference>
<evidence type="ECO:0000313" key="3">
    <source>
        <dbReference type="Proteomes" id="UP000182771"/>
    </source>
</evidence>
<accession>A0A1H2TS61</accession>
<dbReference type="OrthoDB" id="9808428at2"/>
<dbReference type="SUPFAM" id="SSF52980">
    <property type="entry name" value="Restriction endonuclease-like"/>
    <property type="match status" value="1"/>
</dbReference>
<dbReference type="InterPro" id="IPR012296">
    <property type="entry name" value="Nuclease_put_TT1808"/>
</dbReference>
<reference evidence="2 3" key="1">
    <citation type="submission" date="2016-10" db="EMBL/GenBank/DDBJ databases">
        <authorList>
            <person name="Varghese N."/>
            <person name="Submissions S."/>
        </authorList>
    </citation>
    <scope>NUCLEOTIDE SEQUENCE [LARGE SCALE GENOMIC DNA]</scope>
    <source>
        <strain evidence="2 3">DSM 11449</strain>
    </source>
</reference>
<organism evidence="2 3">
    <name type="scientific">Capnocytophaga granulosa</name>
    <dbReference type="NCBI Taxonomy" id="45242"/>
    <lineage>
        <taxon>Bacteria</taxon>
        <taxon>Pseudomonadati</taxon>
        <taxon>Bacteroidota</taxon>
        <taxon>Flavobacteriia</taxon>
        <taxon>Flavobacteriales</taxon>
        <taxon>Flavobacteriaceae</taxon>
        <taxon>Capnocytophaga</taxon>
    </lineage>
</organism>
<dbReference type="InterPro" id="IPR011335">
    <property type="entry name" value="Restrct_endonuc-II-like"/>
</dbReference>
<dbReference type="Proteomes" id="UP000182771">
    <property type="component" value="Unassembled WGS sequence"/>
</dbReference>
<keyword evidence="2" id="KW-0378">Hydrolase</keyword>
<dbReference type="Pfam" id="PF05685">
    <property type="entry name" value="Uma2"/>
    <property type="match status" value="1"/>
</dbReference>
<keyword evidence="3" id="KW-1185">Reference proteome</keyword>
<sequence length="197" mass="22773">MTITHLSQLDPNGIYTYADYLLWQLKERVELLSGRIFSMSPAPSRRHQEVIGDLHWRLVNFFKQCTDKCDCKVYLAPFDVRLPQKESADNQIYTVVQPDLCIICDPNKLDDRGAIGAPDLVIEVLSAHNSKKDLKDKYKIYEEAGIPEYWIVYPQEQSISVYTLEQGHYIGLPPVAQGEPVRSVRFPNMNFIMNFEF</sequence>
<gene>
    <name evidence="2" type="ORF">SAMN05444420_102297</name>
</gene>
<dbReference type="EMBL" id="FNND01000002">
    <property type="protein sequence ID" value="SDW46665.1"/>
    <property type="molecule type" value="Genomic_DNA"/>
</dbReference>
<comment type="caution">
    <text evidence="2">The sequence shown here is derived from an EMBL/GenBank/DDBJ whole genome shotgun (WGS) entry which is preliminary data.</text>
</comment>